<dbReference type="AlphaFoldDB" id="A0A9W5AVP8"/>
<sequence length="82" mass="9533">MKLDELVLHPSPVSESIFLGTMKKDIKSGFYKWVNKIDFTEQFWSCLAEFGRNKLTQNETDKITFIEEFKSGLKLEIKVTKG</sequence>
<dbReference type="RefSeq" id="WP_059443100.1">
    <property type="nucleotide sequence ID" value="NZ_FAVC01000007.1"/>
</dbReference>
<gene>
    <name evidence="1" type="ORF">ERS739223_01926</name>
</gene>
<evidence type="ECO:0000313" key="2">
    <source>
        <dbReference type="Proteomes" id="UP000052245"/>
    </source>
</evidence>
<dbReference type="EMBL" id="FAVC01000007">
    <property type="protein sequence ID" value="CUU92413.1"/>
    <property type="molecule type" value="Genomic_DNA"/>
</dbReference>
<dbReference type="Proteomes" id="UP000052245">
    <property type="component" value="Unassembled WGS sequence"/>
</dbReference>
<accession>A0A9W5AVP8</accession>
<protein>
    <submittedName>
        <fullName evidence="1">Uncharacterized protein</fullName>
    </submittedName>
</protein>
<comment type="caution">
    <text evidence="1">The sequence shown here is derived from an EMBL/GenBank/DDBJ whole genome shotgun (WGS) entry which is preliminary data.</text>
</comment>
<organism evidence="1 2">
    <name type="scientific">Campylobacter hyointestinalis subsp. hyointestinalis</name>
    <dbReference type="NCBI Taxonomy" id="91352"/>
    <lineage>
        <taxon>Bacteria</taxon>
        <taxon>Pseudomonadati</taxon>
        <taxon>Campylobacterota</taxon>
        <taxon>Epsilonproteobacteria</taxon>
        <taxon>Campylobacterales</taxon>
        <taxon>Campylobacteraceae</taxon>
        <taxon>Campylobacter</taxon>
    </lineage>
</organism>
<reference evidence="1 2" key="1">
    <citation type="submission" date="2015-11" db="EMBL/GenBank/DDBJ databases">
        <authorList>
            <consortium name="Pathogen Informatics"/>
        </authorList>
    </citation>
    <scope>NUCLEOTIDE SEQUENCE [LARGE SCALE GENOMIC DNA]</scope>
    <source>
        <strain evidence="1 2">007A-0283</strain>
    </source>
</reference>
<evidence type="ECO:0000313" key="1">
    <source>
        <dbReference type="EMBL" id="CUU92413.1"/>
    </source>
</evidence>
<name>A0A9W5AVP8_CAMHY</name>
<proteinExistence type="predicted"/>